<sequence>MIENPNDHGVCWAENADTGAVFTIGPMFHNFPVEESVAEPGGVVVRSLDNDRSGPVRVIGRCADHLPPAADDPAASASEVVTVETVVTGIPLTGSSGG</sequence>
<name>A0ABW7TH33_9NOCA</name>
<evidence type="ECO:0000313" key="1">
    <source>
        <dbReference type="EMBL" id="MFI1460352.1"/>
    </source>
</evidence>
<reference evidence="1 2" key="1">
    <citation type="submission" date="2024-10" db="EMBL/GenBank/DDBJ databases">
        <title>The Natural Products Discovery Center: Release of the First 8490 Sequenced Strains for Exploring Actinobacteria Biosynthetic Diversity.</title>
        <authorList>
            <person name="Kalkreuter E."/>
            <person name="Kautsar S.A."/>
            <person name="Yang D."/>
            <person name="Bader C.D."/>
            <person name="Teijaro C.N."/>
            <person name="Fluegel L."/>
            <person name="Davis C.M."/>
            <person name="Simpson J.R."/>
            <person name="Lauterbach L."/>
            <person name="Steele A.D."/>
            <person name="Gui C."/>
            <person name="Meng S."/>
            <person name="Li G."/>
            <person name="Viehrig K."/>
            <person name="Ye F."/>
            <person name="Su P."/>
            <person name="Kiefer A.F."/>
            <person name="Nichols A."/>
            <person name="Cepeda A.J."/>
            <person name="Yan W."/>
            <person name="Fan B."/>
            <person name="Jiang Y."/>
            <person name="Adhikari A."/>
            <person name="Zheng C.-J."/>
            <person name="Schuster L."/>
            <person name="Cowan T.M."/>
            <person name="Smanski M.J."/>
            <person name="Chevrette M.G."/>
            <person name="De Carvalho L.P.S."/>
            <person name="Shen B."/>
        </authorList>
    </citation>
    <scope>NUCLEOTIDE SEQUENCE [LARGE SCALE GENOMIC DNA]</scope>
    <source>
        <strain evidence="1 2">NPDC020568</strain>
    </source>
</reference>
<evidence type="ECO:0000313" key="2">
    <source>
        <dbReference type="Proteomes" id="UP001611263"/>
    </source>
</evidence>
<dbReference type="Proteomes" id="UP001611263">
    <property type="component" value="Unassembled WGS sequence"/>
</dbReference>
<dbReference type="RefSeq" id="WP_156052206.1">
    <property type="nucleotide sequence ID" value="NZ_JBIRUQ010000001.1"/>
</dbReference>
<organism evidence="1 2">
    <name type="scientific">Nocardia carnea</name>
    <dbReference type="NCBI Taxonomy" id="37328"/>
    <lineage>
        <taxon>Bacteria</taxon>
        <taxon>Bacillati</taxon>
        <taxon>Actinomycetota</taxon>
        <taxon>Actinomycetes</taxon>
        <taxon>Mycobacteriales</taxon>
        <taxon>Nocardiaceae</taxon>
        <taxon>Nocardia</taxon>
    </lineage>
</organism>
<proteinExistence type="predicted"/>
<comment type="caution">
    <text evidence="1">The sequence shown here is derived from an EMBL/GenBank/DDBJ whole genome shotgun (WGS) entry which is preliminary data.</text>
</comment>
<gene>
    <name evidence="1" type="ORF">ACH4WX_06465</name>
</gene>
<dbReference type="EMBL" id="JBIRUQ010000001">
    <property type="protein sequence ID" value="MFI1460352.1"/>
    <property type="molecule type" value="Genomic_DNA"/>
</dbReference>
<dbReference type="GeneID" id="93509095"/>
<accession>A0ABW7TH33</accession>
<keyword evidence="2" id="KW-1185">Reference proteome</keyword>
<protein>
    <submittedName>
        <fullName evidence="1">Uncharacterized protein</fullName>
    </submittedName>
</protein>